<keyword evidence="3" id="KW-0804">Transcription</keyword>
<name>A0A8J3YKQ5_9ACTN</name>
<dbReference type="PANTHER" id="PTHR46796">
    <property type="entry name" value="HTH-TYPE TRANSCRIPTIONAL ACTIVATOR RHAS-RELATED"/>
    <property type="match status" value="1"/>
</dbReference>
<dbReference type="Gene3D" id="1.10.10.60">
    <property type="entry name" value="Homeodomain-like"/>
    <property type="match status" value="1"/>
</dbReference>
<dbReference type="GO" id="GO:0043565">
    <property type="term" value="F:sequence-specific DNA binding"/>
    <property type="evidence" value="ECO:0007669"/>
    <property type="project" value="InterPro"/>
</dbReference>
<keyword evidence="2" id="KW-0238">DNA-binding</keyword>
<organism evidence="5 6">
    <name type="scientific">Virgisporangium aliadipatigenens</name>
    <dbReference type="NCBI Taxonomy" id="741659"/>
    <lineage>
        <taxon>Bacteria</taxon>
        <taxon>Bacillati</taxon>
        <taxon>Actinomycetota</taxon>
        <taxon>Actinomycetes</taxon>
        <taxon>Micromonosporales</taxon>
        <taxon>Micromonosporaceae</taxon>
        <taxon>Virgisporangium</taxon>
    </lineage>
</organism>
<dbReference type="InterPro" id="IPR009057">
    <property type="entry name" value="Homeodomain-like_sf"/>
</dbReference>
<evidence type="ECO:0000259" key="4">
    <source>
        <dbReference type="PROSITE" id="PS01124"/>
    </source>
</evidence>
<proteinExistence type="predicted"/>
<dbReference type="SUPFAM" id="SSF46689">
    <property type="entry name" value="Homeodomain-like"/>
    <property type="match status" value="1"/>
</dbReference>
<keyword evidence="6" id="KW-1185">Reference proteome</keyword>
<dbReference type="AlphaFoldDB" id="A0A8J3YKQ5"/>
<gene>
    <name evidence="5" type="ORF">Val02_27890</name>
</gene>
<evidence type="ECO:0000256" key="1">
    <source>
        <dbReference type="ARBA" id="ARBA00023015"/>
    </source>
</evidence>
<dbReference type="PANTHER" id="PTHR46796:SF6">
    <property type="entry name" value="ARAC SUBFAMILY"/>
    <property type="match status" value="1"/>
</dbReference>
<dbReference type="InterPro" id="IPR018060">
    <property type="entry name" value="HTH_AraC"/>
</dbReference>
<dbReference type="EMBL" id="BOPF01000008">
    <property type="protein sequence ID" value="GIJ45903.1"/>
    <property type="molecule type" value="Genomic_DNA"/>
</dbReference>
<dbReference type="SMART" id="SM00342">
    <property type="entry name" value="HTH_ARAC"/>
    <property type="match status" value="1"/>
</dbReference>
<dbReference type="Pfam" id="PF14525">
    <property type="entry name" value="AraC_binding_2"/>
    <property type="match status" value="1"/>
</dbReference>
<reference evidence="5" key="1">
    <citation type="submission" date="2021-01" db="EMBL/GenBank/DDBJ databases">
        <title>Whole genome shotgun sequence of Virgisporangium aliadipatigenens NBRC 105644.</title>
        <authorList>
            <person name="Komaki H."/>
            <person name="Tamura T."/>
        </authorList>
    </citation>
    <scope>NUCLEOTIDE SEQUENCE</scope>
    <source>
        <strain evidence="5">NBRC 105644</strain>
    </source>
</reference>
<evidence type="ECO:0000313" key="6">
    <source>
        <dbReference type="Proteomes" id="UP000619260"/>
    </source>
</evidence>
<evidence type="ECO:0000256" key="2">
    <source>
        <dbReference type="ARBA" id="ARBA00023125"/>
    </source>
</evidence>
<comment type="caution">
    <text evidence="5">The sequence shown here is derived from an EMBL/GenBank/DDBJ whole genome shotgun (WGS) entry which is preliminary data.</text>
</comment>
<dbReference type="InterPro" id="IPR050204">
    <property type="entry name" value="AraC_XylS_family_regulators"/>
</dbReference>
<evidence type="ECO:0000256" key="3">
    <source>
        <dbReference type="ARBA" id="ARBA00023163"/>
    </source>
</evidence>
<keyword evidence="1" id="KW-0805">Transcription regulation</keyword>
<dbReference type="GO" id="GO:0003700">
    <property type="term" value="F:DNA-binding transcription factor activity"/>
    <property type="evidence" value="ECO:0007669"/>
    <property type="project" value="InterPro"/>
</dbReference>
<feature type="domain" description="HTH araC/xylS-type" evidence="4">
    <location>
        <begin position="221"/>
        <end position="319"/>
    </location>
</feature>
<protein>
    <submittedName>
        <fullName evidence="5">AraC family transcriptional regulator</fullName>
    </submittedName>
</protein>
<dbReference type="Pfam" id="PF12833">
    <property type="entry name" value="HTH_18"/>
    <property type="match status" value="1"/>
</dbReference>
<dbReference type="PROSITE" id="PS01124">
    <property type="entry name" value="HTH_ARAC_FAMILY_2"/>
    <property type="match status" value="1"/>
</dbReference>
<sequence>MAPGLTEDAVPAAAACGASVRRVFTDIEAFGNALVDSGLPPVLSGRHDSGEFRAGVVARALGPLRLIALNTPAGECFRDARCAREADERFWQVELMTRGHARVEQGRRAAELGPADVVLIDPARPVRFASTASTHVTLLVPRRELRLRTGDAERLAGVRFPGDHGPWALVASLAREMARSLRGFGAGAADRSAAAVIELVSVALEAQLGDPRPGPDEALRERIVGYIEARLSDRELAPAGIAAAHHISLRRLHRLFEDQPLTVAALIRRRRLERCRADLMRRDRTVTAVAARWGFADPAHFSRLFKATFGYNAATLTAGERTGPADASECASPAGAPRR</sequence>
<dbReference type="Proteomes" id="UP000619260">
    <property type="component" value="Unassembled WGS sequence"/>
</dbReference>
<accession>A0A8J3YKQ5</accession>
<dbReference type="InterPro" id="IPR035418">
    <property type="entry name" value="AraC-bd_2"/>
</dbReference>
<evidence type="ECO:0000313" key="5">
    <source>
        <dbReference type="EMBL" id="GIJ45903.1"/>
    </source>
</evidence>